<dbReference type="SUPFAM" id="SSF56112">
    <property type="entry name" value="Protein kinase-like (PK-like)"/>
    <property type="match status" value="1"/>
</dbReference>
<dbReference type="InterPro" id="IPR000719">
    <property type="entry name" value="Prot_kinase_dom"/>
</dbReference>
<evidence type="ECO:0000256" key="10">
    <source>
        <dbReference type="RuleBase" id="RU000304"/>
    </source>
</evidence>
<evidence type="ECO:0000256" key="3">
    <source>
        <dbReference type="ARBA" id="ARBA00022679"/>
    </source>
</evidence>
<evidence type="ECO:0000256" key="9">
    <source>
        <dbReference type="PROSITE-ProRule" id="PRU10141"/>
    </source>
</evidence>
<feature type="binding site" evidence="9">
    <location>
        <position position="91"/>
    </location>
    <ligand>
        <name>ATP</name>
        <dbReference type="ChEBI" id="CHEBI:30616"/>
    </ligand>
</feature>
<evidence type="ECO:0000259" key="11">
    <source>
        <dbReference type="PROSITE" id="PS50011"/>
    </source>
</evidence>
<reference evidence="12" key="1">
    <citation type="submission" date="2023-06" db="EMBL/GenBank/DDBJ databases">
        <title>Genome-scale phylogeny and comparative genomics of the fungal order Sordariales.</title>
        <authorList>
            <consortium name="Lawrence Berkeley National Laboratory"/>
            <person name="Hensen N."/>
            <person name="Bonometti L."/>
            <person name="Westerberg I."/>
            <person name="Brannstrom I.O."/>
            <person name="Guillou S."/>
            <person name="Cros-Aarteil S."/>
            <person name="Calhoun S."/>
            <person name="Haridas S."/>
            <person name="Kuo A."/>
            <person name="Mondo S."/>
            <person name="Pangilinan J."/>
            <person name="Riley R."/>
            <person name="Labutti K."/>
            <person name="Andreopoulos B."/>
            <person name="Lipzen A."/>
            <person name="Chen C."/>
            <person name="Yanf M."/>
            <person name="Daum C."/>
            <person name="Ng V."/>
            <person name="Clum A."/>
            <person name="Steindorff A."/>
            <person name="Ohm R."/>
            <person name="Martin F."/>
            <person name="Silar P."/>
            <person name="Natvig D."/>
            <person name="Lalanne C."/>
            <person name="Gautier V."/>
            <person name="Ament-Velasquez S.L."/>
            <person name="Kruys A."/>
            <person name="Hutchinson M.I."/>
            <person name="Powell A.J."/>
            <person name="Barry K."/>
            <person name="Miller A.N."/>
            <person name="Grigoriev I.V."/>
            <person name="Debuchy R."/>
            <person name="Gladieux P."/>
            <person name="Thoren M.H."/>
            <person name="Johannesson H."/>
        </authorList>
    </citation>
    <scope>NUCLEOTIDE SEQUENCE</scope>
    <source>
        <strain evidence="12">CBS 540.89</strain>
    </source>
</reference>
<dbReference type="GO" id="GO:0005524">
    <property type="term" value="F:ATP binding"/>
    <property type="evidence" value="ECO:0007669"/>
    <property type="project" value="UniProtKB-UniRule"/>
</dbReference>
<evidence type="ECO:0000256" key="6">
    <source>
        <dbReference type="ARBA" id="ARBA00022840"/>
    </source>
</evidence>
<dbReference type="InterPro" id="IPR011009">
    <property type="entry name" value="Kinase-like_dom_sf"/>
</dbReference>
<dbReference type="GO" id="GO:0050684">
    <property type="term" value="P:regulation of mRNA processing"/>
    <property type="evidence" value="ECO:0007669"/>
    <property type="project" value="TreeGrafter"/>
</dbReference>
<keyword evidence="4 9" id="KW-0547">Nucleotide-binding</keyword>
<dbReference type="GO" id="GO:0005634">
    <property type="term" value="C:nucleus"/>
    <property type="evidence" value="ECO:0007669"/>
    <property type="project" value="TreeGrafter"/>
</dbReference>
<keyword evidence="3" id="KW-0808">Transferase</keyword>
<dbReference type="PROSITE" id="PS00108">
    <property type="entry name" value="PROTEIN_KINASE_ST"/>
    <property type="match status" value="1"/>
</dbReference>
<evidence type="ECO:0000313" key="12">
    <source>
        <dbReference type="EMBL" id="KAK0748074.1"/>
    </source>
</evidence>
<dbReference type="PROSITE" id="PS50011">
    <property type="entry name" value="PROTEIN_KINASE_DOM"/>
    <property type="match status" value="1"/>
</dbReference>
<dbReference type="GO" id="GO:0005737">
    <property type="term" value="C:cytoplasm"/>
    <property type="evidence" value="ECO:0007669"/>
    <property type="project" value="TreeGrafter"/>
</dbReference>
<comment type="catalytic activity">
    <reaction evidence="7">
        <text>L-threonyl-[protein] + ATP = O-phospho-L-threonyl-[protein] + ADP + H(+)</text>
        <dbReference type="Rhea" id="RHEA:46608"/>
        <dbReference type="Rhea" id="RHEA-COMP:11060"/>
        <dbReference type="Rhea" id="RHEA-COMP:11605"/>
        <dbReference type="ChEBI" id="CHEBI:15378"/>
        <dbReference type="ChEBI" id="CHEBI:30013"/>
        <dbReference type="ChEBI" id="CHEBI:30616"/>
        <dbReference type="ChEBI" id="CHEBI:61977"/>
        <dbReference type="ChEBI" id="CHEBI:456216"/>
        <dbReference type="EC" id="2.7.11.1"/>
    </reaction>
</comment>
<evidence type="ECO:0000256" key="4">
    <source>
        <dbReference type="ARBA" id="ARBA00022741"/>
    </source>
</evidence>
<gene>
    <name evidence="12" type="ORF">B0T21DRAFT_406621</name>
</gene>
<dbReference type="InterPro" id="IPR051334">
    <property type="entry name" value="SRPK"/>
</dbReference>
<evidence type="ECO:0000256" key="2">
    <source>
        <dbReference type="ARBA" id="ARBA00022527"/>
    </source>
</evidence>
<sequence length="410" mass="47903">MALLLKWARALTRRAPSPPLRFPTTGFNVVPSNIIIEEEQFDEFQAGHYYPVTIGQVFDSKYQVLGKLGFGTTSIVWLARNLQEHKHVVLKVYTRDRDHSEEFQIYNIISKADRWHSGFPFVRTALDRFSIPRPGGTDHQCLVLNPAWESWKHMMTRNSDGRFTPDLLKPGLCQIFRALDYLHTECKIIHTDIKADNILLELVDKQVLERFTQSELAEPSPRKFVGEEKNIPVYVSRRFDRPKEFGYSVLNDFGSATRGDVKNEYDCQPDVYRSPEVMLEAEWSYPIDIWNIGVMIWDIFQGRHMFYGNDPHEKKYMTRAHLAEVVGMLGPPPLDLLQRGKRSKEFFDEKGNWIVDEIEIPKGTSIGASDERFEGKEKEQFVDFMKCMLQWRPEDRMTAKQLSEHPWIWP</sequence>
<feature type="domain" description="Protein kinase" evidence="11">
    <location>
        <begin position="62"/>
        <end position="408"/>
    </location>
</feature>
<organism evidence="12 13">
    <name type="scientific">Apiosordaria backusii</name>
    <dbReference type="NCBI Taxonomy" id="314023"/>
    <lineage>
        <taxon>Eukaryota</taxon>
        <taxon>Fungi</taxon>
        <taxon>Dikarya</taxon>
        <taxon>Ascomycota</taxon>
        <taxon>Pezizomycotina</taxon>
        <taxon>Sordariomycetes</taxon>
        <taxon>Sordariomycetidae</taxon>
        <taxon>Sordariales</taxon>
        <taxon>Lasiosphaeriaceae</taxon>
        <taxon>Apiosordaria</taxon>
    </lineage>
</organism>
<keyword evidence="6 9" id="KW-0067">ATP-binding</keyword>
<dbReference type="PANTHER" id="PTHR47634:SF9">
    <property type="entry name" value="PROTEIN KINASE DOMAIN-CONTAINING PROTEIN-RELATED"/>
    <property type="match status" value="1"/>
</dbReference>
<dbReference type="FunFam" id="1.10.510.10:FF:000922">
    <property type="entry name" value="Protein kinase domain protein"/>
    <property type="match status" value="1"/>
</dbReference>
<dbReference type="GO" id="GO:0000245">
    <property type="term" value="P:spliceosomal complex assembly"/>
    <property type="evidence" value="ECO:0007669"/>
    <property type="project" value="TreeGrafter"/>
</dbReference>
<dbReference type="Pfam" id="PF00069">
    <property type="entry name" value="Pkinase"/>
    <property type="match status" value="2"/>
</dbReference>
<evidence type="ECO:0000256" key="8">
    <source>
        <dbReference type="ARBA" id="ARBA00048679"/>
    </source>
</evidence>
<evidence type="ECO:0000256" key="7">
    <source>
        <dbReference type="ARBA" id="ARBA00047899"/>
    </source>
</evidence>
<dbReference type="EMBL" id="JAUKTV010000001">
    <property type="protein sequence ID" value="KAK0748074.1"/>
    <property type="molecule type" value="Genomic_DNA"/>
</dbReference>
<evidence type="ECO:0000313" key="13">
    <source>
        <dbReference type="Proteomes" id="UP001172159"/>
    </source>
</evidence>
<dbReference type="SMART" id="SM00220">
    <property type="entry name" value="S_TKc"/>
    <property type="match status" value="1"/>
</dbReference>
<evidence type="ECO:0000256" key="5">
    <source>
        <dbReference type="ARBA" id="ARBA00022777"/>
    </source>
</evidence>
<dbReference type="Gene3D" id="3.30.200.20">
    <property type="entry name" value="Phosphorylase Kinase, domain 1"/>
    <property type="match status" value="1"/>
</dbReference>
<comment type="caution">
    <text evidence="12">The sequence shown here is derived from an EMBL/GenBank/DDBJ whole genome shotgun (WGS) entry which is preliminary data.</text>
</comment>
<dbReference type="InterPro" id="IPR008271">
    <property type="entry name" value="Ser/Thr_kinase_AS"/>
</dbReference>
<dbReference type="Gene3D" id="1.10.510.10">
    <property type="entry name" value="Transferase(Phosphotransferase) domain 1"/>
    <property type="match status" value="1"/>
</dbReference>
<accession>A0AA40EZ87</accession>
<keyword evidence="13" id="KW-1185">Reference proteome</keyword>
<name>A0AA40EZ87_9PEZI</name>
<comment type="catalytic activity">
    <reaction evidence="8">
        <text>L-seryl-[protein] + ATP = O-phospho-L-seryl-[protein] + ADP + H(+)</text>
        <dbReference type="Rhea" id="RHEA:17989"/>
        <dbReference type="Rhea" id="RHEA-COMP:9863"/>
        <dbReference type="Rhea" id="RHEA-COMP:11604"/>
        <dbReference type="ChEBI" id="CHEBI:15378"/>
        <dbReference type="ChEBI" id="CHEBI:29999"/>
        <dbReference type="ChEBI" id="CHEBI:30616"/>
        <dbReference type="ChEBI" id="CHEBI:83421"/>
        <dbReference type="ChEBI" id="CHEBI:456216"/>
        <dbReference type="EC" id="2.7.11.1"/>
    </reaction>
</comment>
<dbReference type="AlphaFoldDB" id="A0AA40EZ87"/>
<keyword evidence="2 10" id="KW-0723">Serine/threonine-protein kinase</keyword>
<dbReference type="PANTHER" id="PTHR47634">
    <property type="entry name" value="PROTEIN KINASE DOMAIN-CONTAINING PROTEIN-RELATED"/>
    <property type="match status" value="1"/>
</dbReference>
<dbReference type="InterPro" id="IPR017441">
    <property type="entry name" value="Protein_kinase_ATP_BS"/>
</dbReference>
<protein>
    <recommendedName>
        <fullName evidence="1">non-specific serine/threonine protein kinase</fullName>
        <ecNumber evidence="1">2.7.11.1</ecNumber>
    </recommendedName>
</protein>
<proteinExistence type="inferred from homology"/>
<dbReference type="GO" id="GO:0004674">
    <property type="term" value="F:protein serine/threonine kinase activity"/>
    <property type="evidence" value="ECO:0007669"/>
    <property type="project" value="UniProtKB-KW"/>
</dbReference>
<evidence type="ECO:0000256" key="1">
    <source>
        <dbReference type="ARBA" id="ARBA00012513"/>
    </source>
</evidence>
<keyword evidence="5 12" id="KW-0418">Kinase</keyword>
<dbReference type="PROSITE" id="PS00107">
    <property type="entry name" value="PROTEIN_KINASE_ATP"/>
    <property type="match status" value="1"/>
</dbReference>
<dbReference type="Proteomes" id="UP001172159">
    <property type="component" value="Unassembled WGS sequence"/>
</dbReference>
<comment type="similarity">
    <text evidence="10">Belongs to the protein kinase superfamily.</text>
</comment>
<dbReference type="EC" id="2.7.11.1" evidence="1"/>